<dbReference type="InterPro" id="IPR011006">
    <property type="entry name" value="CheY-like_superfamily"/>
</dbReference>
<evidence type="ECO:0000256" key="2">
    <source>
        <dbReference type="ARBA" id="ARBA00023015"/>
    </source>
</evidence>
<dbReference type="PANTHER" id="PTHR43214">
    <property type="entry name" value="TWO-COMPONENT RESPONSE REGULATOR"/>
    <property type="match status" value="1"/>
</dbReference>
<evidence type="ECO:0000259" key="6">
    <source>
        <dbReference type="PROSITE" id="PS50043"/>
    </source>
</evidence>
<evidence type="ECO:0000256" key="4">
    <source>
        <dbReference type="ARBA" id="ARBA00023163"/>
    </source>
</evidence>
<dbReference type="PATRIC" id="fig|1291052.5.peg.70"/>
<dbReference type="Pfam" id="PF00196">
    <property type="entry name" value="GerE"/>
    <property type="match status" value="1"/>
</dbReference>
<dbReference type="OrthoDB" id="9780153at2"/>
<dbReference type="GO" id="GO:0006355">
    <property type="term" value="P:regulation of DNA-templated transcription"/>
    <property type="evidence" value="ECO:0007669"/>
    <property type="project" value="InterPro"/>
</dbReference>
<feature type="modified residue" description="4-aspartylphosphate" evidence="5">
    <location>
        <position position="54"/>
    </location>
</feature>
<keyword evidence="4" id="KW-0804">Transcription</keyword>
<dbReference type="GO" id="GO:0003677">
    <property type="term" value="F:DNA binding"/>
    <property type="evidence" value="ECO:0007669"/>
    <property type="project" value="UniProtKB-KW"/>
</dbReference>
<evidence type="ECO:0000313" key="8">
    <source>
        <dbReference type="EMBL" id="KRM56384.1"/>
    </source>
</evidence>
<sequence>MIKVLIVDDHEMVRLGISSYLNVQDDLEVIAEADDGEQGLKKALEIRPDVILMDLIMPNMNGVDATKAILKAWPAARVIILTSFIDDELVYPAIEAGAASYILKTSTAEEIADAIRQTAKGQTVFEPEVTTKIMNRSKIAADMALYDDLTTREREVLKLIAQGKSNQEIADELFITLKTVKTHVSNILAKLEVDDRTKAAIYAFKHGIVKPAGDGSSDHIPAV</sequence>
<dbReference type="CDD" id="cd06170">
    <property type="entry name" value="LuxR_C_like"/>
    <property type="match status" value="1"/>
</dbReference>
<dbReference type="GO" id="GO:0000160">
    <property type="term" value="P:phosphorelay signal transduction system"/>
    <property type="evidence" value="ECO:0007669"/>
    <property type="project" value="InterPro"/>
</dbReference>
<name>A0A0R1ZMT1_9LACO</name>
<dbReference type="SUPFAM" id="SSF46894">
    <property type="entry name" value="C-terminal effector domain of the bipartite response regulators"/>
    <property type="match status" value="1"/>
</dbReference>
<keyword evidence="2" id="KW-0805">Transcription regulation</keyword>
<evidence type="ECO:0000256" key="5">
    <source>
        <dbReference type="PROSITE-ProRule" id="PRU00169"/>
    </source>
</evidence>
<reference evidence="8 9" key="1">
    <citation type="journal article" date="2015" name="Genome Announc.">
        <title>Expanding the biotechnology potential of lactobacilli through comparative genomics of 213 strains and associated genera.</title>
        <authorList>
            <person name="Sun Z."/>
            <person name="Harris H.M."/>
            <person name="McCann A."/>
            <person name="Guo C."/>
            <person name="Argimon S."/>
            <person name="Zhang W."/>
            <person name="Yang X."/>
            <person name="Jeffery I.B."/>
            <person name="Cooney J.C."/>
            <person name="Kagawa T.F."/>
            <person name="Liu W."/>
            <person name="Song Y."/>
            <person name="Salvetti E."/>
            <person name="Wrobel A."/>
            <person name="Rasinkangas P."/>
            <person name="Parkhill J."/>
            <person name="Rea M.C."/>
            <person name="O'Sullivan O."/>
            <person name="Ritari J."/>
            <person name="Douillard F.P."/>
            <person name="Paul Ross R."/>
            <person name="Yang R."/>
            <person name="Briner A.E."/>
            <person name="Felis G.E."/>
            <person name="de Vos W.M."/>
            <person name="Barrangou R."/>
            <person name="Klaenhammer T.R."/>
            <person name="Caufield P.W."/>
            <person name="Cui Y."/>
            <person name="Zhang H."/>
            <person name="O'Toole P.W."/>
        </authorList>
    </citation>
    <scope>NUCLEOTIDE SEQUENCE [LARGE SCALE GENOMIC DNA]</scope>
    <source>
        <strain evidence="8 9">DSM 20505</strain>
    </source>
</reference>
<feature type="domain" description="Response regulatory" evidence="7">
    <location>
        <begin position="3"/>
        <end position="119"/>
    </location>
</feature>
<dbReference type="RefSeq" id="WP_054677558.1">
    <property type="nucleotide sequence ID" value="NZ_AYYO01000005.1"/>
</dbReference>
<evidence type="ECO:0000256" key="3">
    <source>
        <dbReference type="ARBA" id="ARBA00023125"/>
    </source>
</evidence>
<dbReference type="InterPro" id="IPR000792">
    <property type="entry name" value="Tscrpt_reg_LuxR_C"/>
</dbReference>
<dbReference type="CDD" id="cd17535">
    <property type="entry name" value="REC_NarL-like"/>
    <property type="match status" value="1"/>
</dbReference>
<keyword evidence="3 8" id="KW-0238">DNA-binding</keyword>
<evidence type="ECO:0000313" key="9">
    <source>
        <dbReference type="Proteomes" id="UP000051679"/>
    </source>
</evidence>
<dbReference type="PRINTS" id="PR00038">
    <property type="entry name" value="HTHLUXR"/>
</dbReference>
<dbReference type="STRING" id="1291052.FC18_GL000068"/>
<dbReference type="Pfam" id="PF00072">
    <property type="entry name" value="Response_reg"/>
    <property type="match status" value="1"/>
</dbReference>
<dbReference type="PROSITE" id="PS50110">
    <property type="entry name" value="RESPONSE_REGULATORY"/>
    <property type="match status" value="1"/>
</dbReference>
<dbReference type="PROSITE" id="PS50043">
    <property type="entry name" value="HTH_LUXR_2"/>
    <property type="match status" value="1"/>
</dbReference>
<dbReference type="InterPro" id="IPR058245">
    <property type="entry name" value="NreC/VraR/RcsB-like_REC"/>
</dbReference>
<keyword evidence="9" id="KW-1185">Reference proteome</keyword>
<evidence type="ECO:0000256" key="1">
    <source>
        <dbReference type="ARBA" id="ARBA00022553"/>
    </source>
</evidence>
<dbReference type="Gene3D" id="3.40.50.2300">
    <property type="match status" value="1"/>
</dbReference>
<protein>
    <submittedName>
        <fullName evidence="8">DNA-binding response regulator, CitB family (Rec-wHTH domains)</fullName>
    </submittedName>
</protein>
<dbReference type="InterPro" id="IPR039420">
    <property type="entry name" value="WalR-like"/>
</dbReference>
<keyword evidence="1 5" id="KW-0597">Phosphoprotein</keyword>
<organism evidence="8 9">
    <name type="scientific">Lacticaseibacillus sharpeae JCM 1186 = DSM 20505</name>
    <dbReference type="NCBI Taxonomy" id="1291052"/>
    <lineage>
        <taxon>Bacteria</taxon>
        <taxon>Bacillati</taxon>
        <taxon>Bacillota</taxon>
        <taxon>Bacilli</taxon>
        <taxon>Lactobacillales</taxon>
        <taxon>Lactobacillaceae</taxon>
        <taxon>Lacticaseibacillus</taxon>
    </lineage>
</organism>
<dbReference type="AlphaFoldDB" id="A0A0R1ZMT1"/>
<accession>A0A0R1ZMT1</accession>
<comment type="caution">
    <text evidence="8">The sequence shown here is derived from an EMBL/GenBank/DDBJ whole genome shotgun (WGS) entry which is preliminary data.</text>
</comment>
<dbReference type="PANTHER" id="PTHR43214:SF37">
    <property type="entry name" value="TRANSCRIPTIONAL REGULATORY PROTEIN YDFI"/>
    <property type="match status" value="1"/>
</dbReference>
<dbReference type="SMART" id="SM00448">
    <property type="entry name" value="REC"/>
    <property type="match status" value="1"/>
</dbReference>
<dbReference type="Proteomes" id="UP000051679">
    <property type="component" value="Unassembled WGS sequence"/>
</dbReference>
<dbReference type="InterPro" id="IPR001789">
    <property type="entry name" value="Sig_transdc_resp-reg_receiver"/>
</dbReference>
<evidence type="ECO:0000259" key="7">
    <source>
        <dbReference type="PROSITE" id="PS50110"/>
    </source>
</evidence>
<feature type="domain" description="HTH luxR-type" evidence="6">
    <location>
        <begin position="142"/>
        <end position="207"/>
    </location>
</feature>
<dbReference type="EMBL" id="AYYO01000005">
    <property type="protein sequence ID" value="KRM56384.1"/>
    <property type="molecule type" value="Genomic_DNA"/>
</dbReference>
<dbReference type="SMART" id="SM00421">
    <property type="entry name" value="HTH_LUXR"/>
    <property type="match status" value="1"/>
</dbReference>
<dbReference type="InterPro" id="IPR016032">
    <property type="entry name" value="Sig_transdc_resp-reg_C-effctor"/>
</dbReference>
<dbReference type="SUPFAM" id="SSF52172">
    <property type="entry name" value="CheY-like"/>
    <property type="match status" value="1"/>
</dbReference>
<dbReference type="PROSITE" id="PS00622">
    <property type="entry name" value="HTH_LUXR_1"/>
    <property type="match status" value="1"/>
</dbReference>
<gene>
    <name evidence="8" type="ORF">FC18_GL000068</name>
</gene>
<proteinExistence type="predicted"/>